<protein>
    <submittedName>
        <fullName evidence="1">Uncharacterized protein</fullName>
    </submittedName>
</protein>
<accession>A0AAU8J9Y4</accession>
<dbReference type="AlphaFoldDB" id="A0AAU8J9Y4"/>
<dbReference type="RefSeq" id="WP_054469441.1">
    <property type="nucleotide sequence ID" value="NZ_CP159837.1"/>
</dbReference>
<dbReference type="EMBL" id="CP159837">
    <property type="protein sequence ID" value="XCM35124.1"/>
    <property type="molecule type" value="Genomic_DNA"/>
</dbReference>
<evidence type="ECO:0000313" key="1">
    <source>
        <dbReference type="EMBL" id="XCM35124.1"/>
    </source>
</evidence>
<organism evidence="1">
    <name type="scientific">Planktothricoides raciborskii GIHE-MW2</name>
    <dbReference type="NCBI Taxonomy" id="2792601"/>
    <lineage>
        <taxon>Bacteria</taxon>
        <taxon>Bacillati</taxon>
        <taxon>Cyanobacteriota</taxon>
        <taxon>Cyanophyceae</taxon>
        <taxon>Oscillatoriophycideae</taxon>
        <taxon>Oscillatoriales</taxon>
        <taxon>Oscillatoriaceae</taxon>
        <taxon>Planktothricoides</taxon>
    </lineage>
</organism>
<proteinExistence type="predicted"/>
<reference evidence="1" key="1">
    <citation type="submission" date="2024-07" db="EMBL/GenBank/DDBJ databases">
        <authorList>
            <person name="Kim Y.J."/>
            <person name="Jeong J.Y."/>
        </authorList>
    </citation>
    <scope>NUCLEOTIDE SEQUENCE</scope>
    <source>
        <strain evidence="1">GIHE-MW2</strain>
    </source>
</reference>
<sequence length="70" mass="7723">MGEATAPPNKSWLNVGLHFIPPNLQEQGTGLIFQAVASIRAIVEIDQAQCDRQRQQDEADIALGLTYFII</sequence>
<name>A0AAU8J9Y4_9CYAN</name>
<gene>
    <name evidence="1" type="ORF">ABWT76_003779</name>
</gene>